<dbReference type="Proteomes" id="UP001197093">
    <property type="component" value="Unassembled WGS sequence"/>
</dbReference>
<evidence type="ECO:0000313" key="3">
    <source>
        <dbReference type="Proteomes" id="UP001197093"/>
    </source>
</evidence>
<gene>
    <name evidence="2" type="ORF">NEMBOFW57_010814</name>
</gene>
<protein>
    <recommendedName>
        <fullName evidence="1">O-methyltransferase C-terminal domain-containing protein</fullName>
    </recommendedName>
</protein>
<dbReference type="PANTHER" id="PTHR43712">
    <property type="entry name" value="PUTATIVE (AFU_ORTHOLOGUE AFUA_4G14580)-RELATED"/>
    <property type="match status" value="1"/>
</dbReference>
<dbReference type="AlphaFoldDB" id="A0AAD4ENF7"/>
<accession>A0AAD4ENF7</accession>
<dbReference type="Pfam" id="PF00891">
    <property type="entry name" value="Methyltransf_2"/>
    <property type="match status" value="1"/>
</dbReference>
<dbReference type="InterPro" id="IPR029063">
    <property type="entry name" value="SAM-dependent_MTases_sf"/>
</dbReference>
<comment type="caution">
    <text evidence="2">The sequence shown here is derived from an EMBL/GenBank/DDBJ whole genome shotgun (WGS) entry which is preliminary data.</text>
</comment>
<sequence length="374" mass="41477">MAASSAFDLVRAAEALLEQAKQLAAVTKPGVDDNELELRRSIAQTAKKIASETAPKMDVVKADWIISEVAAWNIFIDWKAFDHIPLEGHISIPDLARALNAQESLIGKFPHLTHRISPLYLSTNPVSSLCAVAIGNGMKPFSHWPEYFRAYGRREPPGQTHTPFAFGWGHAALPPWEVKALHPEYATLFARSMRSREIVGGDTVVTGQGALYDFGWVGREARGMGMGRWRWWMSGDRREVICEAREGGAAGKLEGVVMMEHDFHEEQPVKGALVYILRRILLDYSDTLAYGILRRLANALPADNPKARVLIMEERLLDTPTPQNCIVDLVMLNLGGKLRNEAIYRELAAAAGLKVVGYYTWGKDSNSVVECARA</sequence>
<keyword evidence="3" id="KW-1185">Reference proteome</keyword>
<evidence type="ECO:0000313" key="2">
    <source>
        <dbReference type="EMBL" id="KAG7284441.1"/>
    </source>
</evidence>
<dbReference type="SUPFAM" id="SSF53335">
    <property type="entry name" value="S-adenosyl-L-methionine-dependent methyltransferases"/>
    <property type="match status" value="1"/>
</dbReference>
<evidence type="ECO:0000259" key="1">
    <source>
        <dbReference type="Pfam" id="PF00891"/>
    </source>
</evidence>
<feature type="domain" description="O-methyltransferase C-terminal" evidence="1">
    <location>
        <begin position="238"/>
        <end position="353"/>
    </location>
</feature>
<dbReference type="EMBL" id="JAHCVI010000006">
    <property type="protein sequence ID" value="KAG7284441.1"/>
    <property type="molecule type" value="Genomic_DNA"/>
</dbReference>
<dbReference type="PANTHER" id="PTHR43712:SF16">
    <property type="entry name" value="O-METHYLTRANSFERASE ELCB"/>
    <property type="match status" value="1"/>
</dbReference>
<reference evidence="2" key="1">
    <citation type="submission" date="2023-02" db="EMBL/GenBank/DDBJ databases">
        <authorList>
            <person name="Palmer J.M."/>
        </authorList>
    </citation>
    <scope>NUCLEOTIDE SEQUENCE</scope>
    <source>
        <strain evidence="2">FW57</strain>
    </source>
</reference>
<organism evidence="2 3">
    <name type="scientific">Staphylotrichum longicolle</name>
    <dbReference type="NCBI Taxonomy" id="669026"/>
    <lineage>
        <taxon>Eukaryota</taxon>
        <taxon>Fungi</taxon>
        <taxon>Dikarya</taxon>
        <taxon>Ascomycota</taxon>
        <taxon>Pezizomycotina</taxon>
        <taxon>Sordariomycetes</taxon>
        <taxon>Sordariomycetidae</taxon>
        <taxon>Sordariales</taxon>
        <taxon>Chaetomiaceae</taxon>
        <taxon>Staphylotrichum</taxon>
    </lineage>
</organism>
<name>A0AAD4ENF7_9PEZI</name>
<proteinExistence type="predicted"/>
<dbReference type="Gene3D" id="3.40.50.150">
    <property type="entry name" value="Vaccinia Virus protein VP39"/>
    <property type="match status" value="1"/>
</dbReference>
<dbReference type="InterPro" id="IPR001077">
    <property type="entry name" value="COMT_C"/>
</dbReference>
<dbReference type="GO" id="GO:0008171">
    <property type="term" value="F:O-methyltransferase activity"/>
    <property type="evidence" value="ECO:0007669"/>
    <property type="project" value="InterPro"/>
</dbReference>